<dbReference type="RefSeq" id="XP_033536099.1">
    <property type="nucleotide sequence ID" value="XM_033674876.1"/>
</dbReference>
<dbReference type="GeneID" id="54415446"/>
<organism evidence="1">
    <name type="scientific">Eremomyces bilateralis CBS 781.70</name>
    <dbReference type="NCBI Taxonomy" id="1392243"/>
    <lineage>
        <taxon>Eukaryota</taxon>
        <taxon>Fungi</taxon>
        <taxon>Dikarya</taxon>
        <taxon>Ascomycota</taxon>
        <taxon>Pezizomycotina</taxon>
        <taxon>Dothideomycetes</taxon>
        <taxon>Dothideomycetes incertae sedis</taxon>
        <taxon>Eremomycetales</taxon>
        <taxon>Eremomycetaceae</taxon>
        <taxon>Eremomyces</taxon>
    </lineage>
</organism>
<name>A0A6G1G8R6_9PEZI</name>
<gene>
    <name evidence="1 3" type="ORF">P152DRAFT_272752</name>
</gene>
<reference evidence="1 3" key="1">
    <citation type="submission" date="2020-01" db="EMBL/GenBank/DDBJ databases">
        <authorList>
            <consortium name="DOE Joint Genome Institute"/>
            <person name="Haridas S."/>
            <person name="Albert R."/>
            <person name="Binder M."/>
            <person name="Bloem J."/>
            <person name="Labutti K."/>
            <person name="Salamov A."/>
            <person name="Andreopoulos B."/>
            <person name="Baker S.E."/>
            <person name="Barry K."/>
            <person name="Bills G."/>
            <person name="Bluhm B.H."/>
            <person name="Cannon C."/>
            <person name="Castanera R."/>
            <person name="Culley D.E."/>
            <person name="Daum C."/>
            <person name="Ezra D."/>
            <person name="Gonzalez J.B."/>
            <person name="Henrissat B."/>
            <person name="Kuo A."/>
            <person name="Liang C."/>
            <person name="Lipzen A."/>
            <person name="Lutzoni F."/>
            <person name="Magnuson J."/>
            <person name="Mondo S."/>
            <person name="Nolan M."/>
            <person name="Ohm R."/>
            <person name="Pangilinan J."/>
            <person name="Park H.-J."/>
            <person name="Ramirez L."/>
            <person name="Alfaro M."/>
            <person name="Sun H."/>
            <person name="Tritt A."/>
            <person name="Yoshinaga Y."/>
            <person name="Zwiers L.-H."/>
            <person name="Turgeon B.G."/>
            <person name="Goodwin S.B."/>
            <person name="Spatafora J.W."/>
            <person name="Crous P.W."/>
            <person name="Grigoriev I.V."/>
        </authorList>
    </citation>
    <scope>NUCLEOTIDE SEQUENCE</scope>
    <source>
        <strain evidence="1 3">CBS 781.70</strain>
    </source>
</reference>
<evidence type="ECO:0000313" key="3">
    <source>
        <dbReference type="RefSeq" id="XP_033536099.1"/>
    </source>
</evidence>
<dbReference type="Proteomes" id="UP000504638">
    <property type="component" value="Unplaced"/>
</dbReference>
<keyword evidence="2" id="KW-1185">Reference proteome</keyword>
<sequence>MIPIPLQELRRCGAVCCEFHDWGSDADRIHEILQRKAANNWAQLTETALGHCRMDMLNKEGILNSTRFAWSPHGSPGCISGCFQNNAAWRYASDGDTWIPPPPFHGFHHSEKPRLHSYIVVLIDTWVAHLPQVWDRSNQLKASDGGARGHD</sequence>
<proteinExistence type="predicted"/>
<accession>A0A6G1G8R6</accession>
<reference evidence="3" key="2">
    <citation type="submission" date="2020-04" db="EMBL/GenBank/DDBJ databases">
        <authorList>
            <consortium name="NCBI Genome Project"/>
        </authorList>
    </citation>
    <scope>NUCLEOTIDE SEQUENCE</scope>
    <source>
        <strain evidence="3">CBS 781.70</strain>
    </source>
</reference>
<reference evidence="3" key="3">
    <citation type="submission" date="2025-04" db="UniProtKB">
        <authorList>
            <consortium name="RefSeq"/>
        </authorList>
    </citation>
    <scope>IDENTIFICATION</scope>
    <source>
        <strain evidence="3">CBS 781.70</strain>
    </source>
</reference>
<evidence type="ECO:0000313" key="1">
    <source>
        <dbReference type="EMBL" id="KAF1814468.1"/>
    </source>
</evidence>
<dbReference type="AlphaFoldDB" id="A0A6G1G8R6"/>
<evidence type="ECO:0000313" key="2">
    <source>
        <dbReference type="Proteomes" id="UP000504638"/>
    </source>
</evidence>
<protein>
    <submittedName>
        <fullName evidence="1 3">Uncharacterized protein</fullName>
    </submittedName>
</protein>
<dbReference type="EMBL" id="ML975153">
    <property type="protein sequence ID" value="KAF1814468.1"/>
    <property type="molecule type" value="Genomic_DNA"/>
</dbReference>